<organism evidence="2 3">
    <name type="scientific">Ancylostoma ceylanicum</name>
    <dbReference type="NCBI Taxonomy" id="53326"/>
    <lineage>
        <taxon>Eukaryota</taxon>
        <taxon>Metazoa</taxon>
        <taxon>Ecdysozoa</taxon>
        <taxon>Nematoda</taxon>
        <taxon>Chromadorea</taxon>
        <taxon>Rhabditida</taxon>
        <taxon>Rhabditina</taxon>
        <taxon>Rhabditomorpha</taxon>
        <taxon>Strongyloidea</taxon>
        <taxon>Ancylostomatidae</taxon>
        <taxon>Ancylostomatinae</taxon>
        <taxon>Ancylostoma</taxon>
    </lineage>
</organism>
<reference evidence="2 3" key="1">
    <citation type="submission" date="2013-05" db="EMBL/GenBank/DDBJ databases">
        <title>Draft genome of the parasitic nematode Anyclostoma ceylanicum.</title>
        <authorList>
            <person name="Mitreva M."/>
        </authorList>
    </citation>
    <scope>NUCLEOTIDE SEQUENCE [LARGE SCALE GENOMIC DNA]</scope>
</reference>
<name>A0A0D6LXP4_9BILA</name>
<feature type="region of interest" description="Disordered" evidence="1">
    <location>
        <begin position="292"/>
        <end position="338"/>
    </location>
</feature>
<proteinExistence type="predicted"/>
<protein>
    <recommendedName>
        <fullName evidence="4">Reverse transcriptase domain-containing protein</fullName>
    </recommendedName>
</protein>
<evidence type="ECO:0000313" key="2">
    <source>
        <dbReference type="EMBL" id="EPB72392.1"/>
    </source>
</evidence>
<dbReference type="PANTHER" id="PTHR19446">
    <property type="entry name" value="REVERSE TRANSCRIPTASES"/>
    <property type="match status" value="1"/>
</dbReference>
<feature type="compositionally biased region" description="Basic and acidic residues" evidence="1">
    <location>
        <begin position="296"/>
        <end position="308"/>
    </location>
</feature>
<sequence>MADRIGAGMPGSTIRLTYMHLRDSAKKAEGSRTTKRRLSHETVELIRQRGAARAAGNFQLTSELARRCREAIKEDLKERRAAVLAEAAEAGRSIRNTRRDFANRKTKMTALRRPDGSTTSSRMVMEKVIYDFYSDLLDSHVHLPPYHLRKDGYVIPSVLSSKVRHAIKSVKNRTAPYPDRLRPEHLKILQTTLVNTLARLFTRYLSECKVPSQWKTSRTVLLYKKGDSQDIGNYRPICVLGAYAGRVRRLVWKDRSPTESNEDDVHEKRMSPECPILAQRNENLRMLQLRISRSGSQHDERPRSRAGQEEASGLESLQKHRGRSEEDEEYQAPCPPLQHHAVEEPLNKQMQRIQRSGIILAQRTNANNLP</sequence>
<evidence type="ECO:0008006" key="4">
    <source>
        <dbReference type="Google" id="ProtNLM"/>
    </source>
</evidence>
<evidence type="ECO:0000256" key="1">
    <source>
        <dbReference type="SAM" id="MobiDB-lite"/>
    </source>
</evidence>
<keyword evidence="3" id="KW-1185">Reference proteome</keyword>
<dbReference type="EMBL" id="KE125050">
    <property type="protein sequence ID" value="EPB72392.1"/>
    <property type="molecule type" value="Genomic_DNA"/>
</dbReference>
<gene>
    <name evidence="2" type="ORF">ANCCEY_08515</name>
</gene>
<evidence type="ECO:0000313" key="3">
    <source>
        <dbReference type="Proteomes" id="UP000054495"/>
    </source>
</evidence>
<dbReference type="Proteomes" id="UP000054495">
    <property type="component" value="Unassembled WGS sequence"/>
</dbReference>
<accession>A0A0D6LXP4</accession>
<dbReference type="AlphaFoldDB" id="A0A0D6LXP4"/>